<dbReference type="InterPro" id="IPR036388">
    <property type="entry name" value="WH-like_DNA-bd_sf"/>
</dbReference>
<keyword evidence="4" id="KW-0804">Transcription</keyword>
<protein>
    <recommendedName>
        <fullName evidence="5">Sugar-binding domain-containing protein</fullName>
    </recommendedName>
</protein>
<sequence>MTCLNACQALLCVRFRCVRRPHRIPGMEDADEGKLYEAARLYYEVGLGQSEVAAALGVSRPTVSRLLSRAREAGIVQIRVVRPSATTMTPLARELADALGLRCVYLAPGSQSPAFDYGMEPAVQTALKEMNLRPGDSVVVASGMATAGIANMQCSGLDYTKLVPAVGGAHEPEVWYQTNETVRRLALNSNAEYTALFAEAIPSAPVFEALQKDESFLNVRAQWERARGAIVGIGSRTTGRVSISQAIPKDALPSAVGDVCLHFFDSQGRELSFPNSERTVHISREQLMAIPETLGCAVGPKKVESIIVAARAGFFKKLVTDVATAELILRRM</sequence>
<dbReference type="InterPro" id="IPR009057">
    <property type="entry name" value="Homeodomain-like_sf"/>
</dbReference>
<dbReference type="CDD" id="cd00093">
    <property type="entry name" value="HTH_XRE"/>
    <property type="match status" value="1"/>
</dbReference>
<gene>
    <name evidence="6" type="ORF">CIG21_09515</name>
</gene>
<reference evidence="6 7" key="1">
    <citation type="submission" date="2017-08" db="EMBL/GenBank/DDBJ databases">
        <authorList>
            <person name="de Groot N.N."/>
        </authorList>
    </citation>
    <scope>NUCLEOTIDE SEQUENCE [LARGE SCALE GENOMIC DNA]</scope>
    <source>
        <strain evidence="6 7">NBT06-6</strain>
    </source>
</reference>
<dbReference type="EMBL" id="NQMQ01000019">
    <property type="protein sequence ID" value="PAJ69083.1"/>
    <property type="molecule type" value="Genomic_DNA"/>
</dbReference>
<comment type="similarity">
    <text evidence="1">Belongs to the SorC transcriptional regulatory family.</text>
</comment>
<dbReference type="Gene3D" id="1.10.10.10">
    <property type="entry name" value="Winged helix-like DNA-binding domain superfamily/Winged helix DNA-binding domain"/>
    <property type="match status" value="1"/>
</dbReference>
<evidence type="ECO:0000259" key="5">
    <source>
        <dbReference type="Pfam" id="PF04198"/>
    </source>
</evidence>
<evidence type="ECO:0000256" key="2">
    <source>
        <dbReference type="ARBA" id="ARBA00023015"/>
    </source>
</evidence>
<dbReference type="InterPro" id="IPR051054">
    <property type="entry name" value="SorC_transcr_regulators"/>
</dbReference>
<accession>A0A269PBL9</accession>
<dbReference type="InterPro" id="IPR037171">
    <property type="entry name" value="NagB/RpiA_transferase-like"/>
</dbReference>
<evidence type="ECO:0000256" key="1">
    <source>
        <dbReference type="ARBA" id="ARBA00010466"/>
    </source>
</evidence>
<dbReference type="PANTHER" id="PTHR34294:SF1">
    <property type="entry name" value="TRANSCRIPTIONAL REGULATOR LSRR"/>
    <property type="match status" value="1"/>
</dbReference>
<dbReference type="GO" id="GO:0030246">
    <property type="term" value="F:carbohydrate binding"/>
    <property type="evidence" value="ECO:0007669"/>
    <property type="project" value="InterPro"/>
</dbReference>
<evidence type="ECO:0000313" key="6">
    <source>
        <dbReference type="EMBL" id="PAJ69083.1"/>
    </source>
</evidence>
<evidence type="ECO:0000313" key="7">
    <source>
        <dbReference type="Proteomes" id="UP000215771"/>
    </source>
</evidence>
<dbReference type="PANTHER" id="PTHR34294">
    <property type="entry name" value="TRANSCRIPTIONAL REGULATOR-RELATED"/>
    <property type="match status" value="1"/>
</dbReference>
<dbReference type="Pfam" id="PF13384">
    <property type="entry name" value="HTH_23"/>
    <property type="match status" value="1"/>
</dbReference>
<dbReference type="SUPFAM" id="SSF100950">
    <property type="entry name" value="NagB/RpiA/CoA transferase-like"/>
    <property type="match status" value="1"/>
</dbReference>
<organism evidence="6 7">
    <name type="scientific">Corynebacterium hadale</name>
    <dbReference type="NCBI Taxonomy" id="2026255"/>
    <lineage>
        <taxon>Bacteria</taxon>
        <taxon>Bacillati</taxon>
        <taxon>Actinomycetota</taxon>
        <taxon>Actinomycetes</taxon>
        <taxon>Mycobacteriales</taxon>
        <taxon>Corynebacteriaceae</taxon>
        <taxon>Corynebacterium</taxon>
    </lineage>
</organism>
<feature type="domain" description="Sugar-binding" evidence="5">
    <location>
        <begin position="88"/>
        <end position="330"/>
    </location>
</feature>
<dbReference type="InterPro" id="IPR007324">
    <property type="entry name" value="Sugar-bd_dom_put"/>
</dbReference>
<dbReference type="SUPFAM" id="SSF46689">
    <property type="entry name" value="Homeodomain-like"/>
    <property type="match status" value="1"/>
</dbReference>
<dbReference type="Proteomes" id="UP000215771">
    <property type="component" value="Unassembled WGS sequence"/>
</dbReference>
<evidence type="ECO:0000256" key="3">
    <source>
        <dbReference type="ARBA" id="ARBA00023125"/>
    </source>
</evidence>
<dbReference type="Pfam" id="PF04198">
    <property type="entry name" value="Sugar-bind"/>
    <property type="match status" value="1"/>
</dbReference>
<keyword evidence="3" id="KW-0238">DNA-binding</keyword>
<comment type="caution">
    <text evidence="6">The sequence shown here is derived from an EMBL/GenBank/DDBJ whole genome shotgun (WGS) entry which is preliminary data.</text>
</comment>
<keyword evidence="2" id="KW-0805">Transcription regulation</keyword>
<name>A0A269PBL9_9CORY</name>
<dbReference type="GO" id="GO:0003677">
    <property type="term" value="F:DNA binding"/>
    <property type="evidence" value="ECO:0007669"/>
    <property type="project" value="UniProtKB-KW"/>
</dbReference>
<evidence type="ECO:0000256" key="4">
    <source>
        <dbReference type="ARBA" id="ARBA00023163"/>
    </source>
</evidence>
<dbReference type="AlphaFoldDB" id="A0A269PBL9"/>
<dbReference type="InterPro" id="IPR001387">
    <property type="entry name" value="Cro/C1-type_HTH"/>
</dbReference>
<dbReference type="Gene3D" id="3.40.50.1360">
    <property type="match status" value="1"/>
</dbReference>
<proteinExistence type="inferred from homology"/>